<feature type="region of interest" description="Disordered" evidence="1">
    <location>
        <begin position="86"/>
        <end position="105"/>
    </location>
</feature>
<feature type="signal peptide" evidence="2">
    <location>
        <begin position="1"/>
        <end position="21"/>
    </location>
</feature>
<sequence>MTWLLPTRGTLLASLLSLGSRTIFEEQSCIIFHAYCKMASSVASVEAWLDSSQSAFNELAFGSTETLIVDKDAQSISSALTGSTACGDLPDADDDDTNSESSEYTTVPSEYFEKITVAGRRMSKAFPDSWEFIDERAELSSMLQHHLWLLLNDGRLHNSPISRPTRVINIGAGFGHWSIDFADKNREVDVLAIDRLPILPALVPPNLTATYDDIFSGLPCREETCDLAYLRQVVWCVDYHYLFCQAFELLKPGAWIEFSWLALKHQTWESLASKIGDCTGRRFPTLEDVDDSLKQARFLNIKGSTRQAPAMGSPNALDIRGHILPPLLRGLGMNDAEAELLAVEVNRTLSLDMVEFCSVWAQKPLKA</sequence>
<evidence type="ECO:0000313" key="4">
    <source>
        <dbReference type="Proteomes" id="UP000777438"/>
    </source>
</evidence>
<dbReference type="Gene3D" id="3.40.50.150">
    <property type="entry name" value="Vaccinia Virus protein VP39"/>
    <property type="match status" value="1"/>
</dbReference>
<name>A0A9P8W4G0_9HYPO</name>
<evidence type="ECO:0000313" key="3">
    <source>
        <dbReference type="EMBL" id="KAH6889929.1"/>
    </source>
</evidence>
<feature type="chain" id="PRO_5040398200" evidence="2">
    <location>
        <begin position="22"/>
        <end position="367"/>
    </location>
</feature>
<dbReference type="GO" id="GO:0008168">
    <property type="term" value="F:methyltransferase activity"/>
    <property type="evidence" value="ECO:0007669"/>
    <property type="project" value="UniProtKB-KW"/>
</dbReference>
<gene>
    <name evidence="3" type="ORF">B0T10DRAFT_487119</name>
</gene>
<proteinExistence type="predicted"/>
<dbReference type="CDD" id="cd02440">
    <property type="entry name" value="AdoMet_MTases"/>
    <property type="match status" value="1"/>
</dbReference>
<dbReference type="GO" id="GO:0032259">
    <property type="term" value="P:methylation"/>
    <property type="evidence" value="ECO:0007669"/>
    <property type="project" value="UniProtKB-KW"/>
</dbReference>
<protein>
    <submittedName>
        <fullName evidence="3">S-adenosyl-L-methionine-dependent methyltransferase</fullName>
    </submittedName>
</protein>
<dbReference type="AlphaFoldDB" id="A0A9P8W4G0"/>
<evidence type="ECO:0000256" key="1">
    <source>
        <dbReference type="SAM" id="MobiDB-lite"/>
    </source>
</evidence>
<comment type="caution">
    <text evidence="3">The sequence shown here is derived from an EMBL/GenBank/DDBJ whole genome shotgun (WGS) entry which is preliminary data.</text>
</comment>
<keyword evidence="2" id="KW-0732">Signal</keyword>
<dbReference type="Proteomes" id="UP000777438">
    <property type="component" value="Unassembled WGS sequence"/>
</dbReference>
<organism evidence="3 4">
    <name type="scientific">Thelonectria olida</name>
    <dbReference type="NCBI Taxonomy" id="1576542"/>
    <lineage>
        <taxon>Eukaryota</taxon>
        <taxon>Fungi</taxon>
        <taxon>Dikarya</taxon>
        <taxon>Ascomycota</taxon>
        <taxon>Pezizomycotina</taxon>
        <taxon>Sordariomycetes</taxon>
        <taxon>Hypocreomycetidae</taxon>
        <taxon>Hypocreales</taxon>
        <taxon>Nectriaceae</taxon>
        <taxon>Thelonectria</taxon>
    </lineage>
</organism>
<evidence type="ECO:0000256" key="2">
    <source>
        <dbReference type="SAM" id="SignalP"/>
    </source>
</evidence>
<dbReference type="SUPFAM" id="SSF53335">
    <property type="entry name" value="S-adenosyl-L-methionine-dependent methyltransferases"/>
    <property type="match status" value="1"/>
</dbReference>
<keyword evidence="3" id="KW-0489">Methyltransferase</keyword>
<dbReference type="Pfam" id="PF13489">
    <property type="entry name" value="Methyltransf_23"/>
    <property type="match status" value="1"/>
</dbReference>
<dbReference type="EMBL" id="JAGPYM010000010">
    <property type="protein sequence ID" value="KAH6889929.1"/>
    <property type="molecule type" value="Genomic_DNA"/>
</dbReference>
<accession>A0A9P8W4G0</accession>
<keyword evidence="3" id="KW-0808">Transferase</keyword>
<dbReference type="OrthoDB" id="2013972at2759"/>
<keyword evidence="4" id="KW-1185">Reference proteome</keyword>
<reference evidence="3 4" key="1">
    <citation type="journal article" date="2021" name="Nat. Commun.">
        <title>Genetic determinants of endophytism in the Arabidopsis root mycobiome.</title>
        <authorList>
            <person name="Mesny F."/>
            <person name="Miyauchi S."/>
            <person name="Thiergart T."/>
            <person name="Pickel B."/>
            <person name="Atanasova L."/>
            <person name="Karlsson M."/>
            <person name="Huettel B."/>
            <person name="Barry K.W."/>
            <person name="Haridas S."/>
            <person name="Chen C."/>
            <person name="Bauer D."/>
            <person name="Andreopoulos W."/>
            <person name="Pangilinan J."/>
            <person name="LaButti K."/>
            <person name="Riley R."/>
            <person name="Lipzen A."/>
            <person name="Clum A."/>
            <person name="Drula E."/>
            <person name="Henrissat B."/>
            <person name="Kohler A."/>
            <person name="Grigoriev I.V."/>
            <person name="Martin F.M."/>
            <person name="Hacquard S."/>
        </authorList>
    </citation>
    <scope>NUCLEOTIDE SEQUENCE [LARGE SCALE GENOMIC DNA]</scope>
    <source>
        <strain evidence="3 4">MPI-CAGE-CH-0241</strain>
    </source>
</reference>
<dbReference type="InterPro" id="IPR029063">
    <property type="entry name" value="SAM-dependent_MTases_sf"/>
</dbReference>